<keyword evidence="2" id="KW-0472">Membrane</keyword>
<accession>A0ABU8M506</accession>
<feature type="transmembrane region" description="Helical" evidence="2">
    <location>
        <begin position="111"/>
        <end position="137"/>
    </location>
</feature>
<evidence type="ECO:0000313" key="3">
    <source>
        <dbReference type="EMBL" id="MEJ2862415.1"/>
    </source>
</evidence>
<comment type="caution">
    <text evidence="3">The sequence shown here is derived from an EMBL/GenBank/DDBJ whole genome shotgun (WGS) entry which is preliminary data.</text>
</comment>
<protein>
    <recommendedName>
        <fullName evidence="5">Superfamily III holin-X</fullName>
    </recommendedName>
</protein>
<name>A0ABU8M506_9PSEU</name>
<gene>
    <name evidence="3" type="ORF">WCD58_14685</name>
</gene>
<dbReference type="EMBL" id="JBBEGM010000005">
    <property type="protein sequence ID" value="MEJ2862415.1"/>
    <property type="molecule type" value="Genomic_DNA"/>
</dbReference>
<keyword evidence="4" id="KW-1185">Reference proteome</keyword>
<feature type="compositionally biased region" description="Low complexity" evidence="1">
    <location>
        <begin position="197"/>
        <end position="212"/>
    </location>
</feature>
<feature type="region of interest" description="Disordered" evidence="1">
    <location>
        <begin position="186"/>
        <end position="281"/>
    </location>
</feature>
<evidence type="ECO:0008006" key="5">
    <source>
        <dbReference type="Google" id="ProtNLM"/>
    </source>
</evidence>
<reference evidence="3 4" key="1">
    <citation type="submission" date="2024-03" db="EMBL/GenBank/DDBJ databases">
        <title>Actinomycetospora sp. OC33-EN07, a novel actinomycete isolated from wild orchid (Aerides multiflora).</title>
        <authorList>
            <person name="Suriyachadkun C."/>
        </authorList>
    </citation>
    <scope>NUCLEOTIDE SEQUENCE [LARGE SCALE GENOMIC DNA]</scope>
    <source>
        <strain evidence="3 4">OC33-EN07</strain>
    </source>
</reference>
<evidence type="ECO:0000313" key="4">
    <source>
        <dbReference type="Proteomes" id="UP001369736"/>
    </source>
</evidence>
<organism evidence="3 4">
    <name type="scientific">Actinomycetospora flava</name>
    <dbReference type="NCBI Taxonomy" id="3129232"/>
    <lineage>
        <taxon>Bacteria</taxon>
        <taxon>Bacillati</taxon>
        <taxon>Actinomycetota</taxon>
        <taxon>Actinomycetes</taxon>
        <taxon>Pseudonocardiales</taxon>
        <taxon>Pseudonocardiaceae</taxon>
        <taxon>Actinomycetospora</taxon>
    </lineage>
</organism>
<keyword evidence="2" id="KW-1133">Transmembrane helix</keyword>
<keyword evidence="2" id="KW-0812">Transmembrane</keyword>
<feature type="transmembrane region" description="Helical" evidence="2">
    <location>
        <begin position="143"/>
        <end position="168"/>
    </location>
</feature>
<sequence>MIPAIQVGMRELGQKVEELRARIDELLARRGDSDLLRRVADQWSRSGNAIGATAGAVAADRMVTTVEWDGSAAEACRLSVPPQSAALETVQAAGTQLSTSLHAMADAIDNFWIAVGIALGAAVVGVVGAITTAMGVVTAPAAVAVAATALGVAIAAIAVGVTQGVLVVQRSETEIRAISQRMVDLGRAGRARRPRRAAPWPTRRPATAPPRSGGRDDVDTPRIPDGLVELGRPRTHPVDPHARGVVPRSVPGRRDRSDGAGPAAARPARDRLLPPGRRPRR</sequence>
<proteinExistence type="predicted"/>
<evidence type="ECO:0000256" key="2">
    <source>
        <dbReference type="SAM" id="Phobius"/>
    </source>
</evidence>
<evidence type="ECO:0000256" key="1">
    <source>
        <dbReference type="SAM" id="MobiDB-lite"/>
    </source>
</evidence>
<dbReference type="RefSeq" id="WP_337703789.1">
    <property type="nucleotide sequence ID" value="NZ_JBBEGM010000005.1"/>
</dbReference>
<dbReference type="Proteomes" id="UP001369736">
    <property type="component" value="Unassembled WGS sequence"/>
</dbReference>
<feature type="compositionally biased region" description="Basic and acidic residues" evidence="1">
    <location>
        <begin position="213"/>
        <end position="222"/>
    </location>
</feature>